<keyword evidence="4 10" id="KW-0812">Transmembrane</keyword>
<feature type="transmembrane region" description="Helical" evidence="10">
    <location>
        <begin position="301"/>
        <end position="323"/>
    </location>
</feature>
<comment type="function">
    <text evidence="10">The central subunit of the protein translocation channel SecYEG. Consists of two halves formed by TMs 1-5 and 6-10. These two domains form a lateral gate at the front which open onto the bilayer between TMs 2 and 7, and are clamped together by SecE at the back. The channel is closed by both a pore ring composed of hydrophobic SecY resides and a short helix (helix 2A) on the extracellular side of the membrane which forms a plug. The plug probably moves laterally to allow the channel to open. The ring and the pore may move independently.</text>
</comment>
<feature type="transmembrane region" description="Helical" evidence="10">
    <location>
        <begin position="18"/>
        <end position="36"/>
    </location>
</feature>
<evidence type="ECO:0000256" key="2">
    <source>
        <dbReference type="ARBA" id="ARBA00005751"/>
    </source>
</evidence>
<dbReference type="EMBL" id="NDHY01000005">
    <property type="protein sequence ID" value="RII00287.1"/>
    <property type="molecule type" value="Genomic_DNA"/>
</dbReference>
<dbReference type="Proteomes" id="UP000266287">
    <property type="component" value="Unassembled WGS sequence"/>
</dbReference>
<feature type="transmembrane region" description="Helical" evidence="10">
    <location>
        <begin position="208"/>
        <end position="228"/>
    </location>
</feature>
<dbReference type="InterPro" id="IPR002208">
    <property type="entry name" value="SecY/SEC61-alpha"/>
</dbReference>
<evidence type="ECO:0000256" key="6">
    <source>
        <dbReference type="ARBA" id="ARBA00022989"/>
    </source>
</evidence>
<evidence type="ECO:0000256" key="4">
    <source>
        <dbReference type="ARBA" id="ARBA00022692"/>
    </source>
</evidence>
<keyword evidence="3 10" id="KW-0813">Transport</keyword>
<evidence type="ECO:0000313" key="12">
    <source>
        <dbReference type="EMBL" id="RII00287.1"/>
    </source>
</evidence>
<keyword evidence="7 10" id="KW-0811">Translocation</keyword>
<dbReference type="PRINTS" id="PR00303">
    <property type="entry name" value="SECYTRNLCASE"/>
</dbReference>
<dbReference type="GO" id="GO:0043952">
    <property type="term" value="P:protein transport by the Sec complex"/>
    <property type="evidence" value="ECO:0007669"/>
    <property type="project" value="UniProtKB-UniRule"/>
</dbReference>
<dbReference type="HAMAP" id="MF_01465">
    <property type="entry name" value="SecY"/>
    <property type="match status" value="1"/>
</dbReference>
<comment type="subunit">
    <text evidence="10">Component of the Sec protein translocase complex. Heterotrimer consisting of SecY, SecE and SecG subunits. The heterotrimers can form oligomers, although 1 heterotrimer is thought to be able to translocate proteins. Interacts with the ribosome. Interacts with SecDF, and other proteins may be involved. Interacts with SecA.</text>
</comment>
<dbReference type="PIRSF" id="PIRSF004557">
    <property type="entry name" value="SecY"/>
    <property type="match status" value="1"/>
</dbReference>
<feature type="transmembrane region" description="Helical" evidence="10">
    <location>
        <begin position="146"/>
        <end position="166"/>
    </location>
</feature>
<dbReference type="InterPro" id="IPR026593">
    <property type="entry name" value="SecY"/>
</dbReference>
<sequence length="432" mass="47423">MFNVFRNIWHIPDLRKRLIFTAAILVVFRIGVHIPTPGIDIVALGEFFREAEGTIFGLADLFAGGAMSGGAVFGLGIMPFITVSIIMQLLTAVIPFLEKLAKEGEAGRRKINQYTRLGTVPVCIFQALMMATFLERGGFVLDPGWGFRLVAIVTLTAGTIFLMWLGEQITERGVGEGISLIIAVGIISAIPMTVIRGHLVIIETGRPFLAVMLPAFVVAGAAGIVLLVQAQRRIPLQHAKRVVGRRVYSSQTSYIPLRLNLAGMIPIIFASMLIMFPATIAQFSDVEIVKIIGESLNPGTIAYWILFPALIIFFCYFYTAIIFNPVELADNMKKHGSFIPGVRPGKTTSDYFYYVMNRITLVGAVFLAFIAIMPMIVSGQLVVPYLVASFAGGAGMIIIVGVTLDTVKRVESQLLMRHYDGFMKKGRVRGRR</sequence>
<dbReference type="NCBIfam" id="TIGR00967">
    <property type="entry name" value="3a0501s007"/>
    <property type="match status" value="1"/>
</dbReference>
<evidence type="ECO:0000256" key="5">
    <source>
        <dbReference type="ARBA" id="ARBA00022927"/>
    </source>
</evidence>
<comment type="caution">
    <text evidence="12">The sequence shown here is derived from an EMBL/GenBank/DDBJ whole genome shotgun (WGS) entry which is preliminary data.</text>
</comment>
<evidence type="ECO:0000256" key="9">
    <source>
        <dbReference type="ARBA" id="ARBA00039733"/>
    </source>
</evidence>
<accession>A0A399FWA4</accession>
<evidence type="ECO:0000256" key="7">
    <source>
        <dbReference type="ARBA" id="ARBA00023010"/>
    </source>
</evidence>
<evidence type="ECO:0000256" key="10">
    <source>
        <dbReference type="HAMAP-Rule" id="MF_01465"/>
    </source>
</evidence>
<dbReference type="GO" id="GO:0065002">
    <property type="term" value="P:intracellular protein transmembrane transport"/>
    <property type="evidence" value="ECO:0007669"/>
    <property type="project" value="UniProtKB-UniRule"/>
</dbReference>
<feature type="transmembrane region" description="Helical" evidence="10">
    <location>
        <begin position="259"/>
        <end position="281"/>
    </location>
</feature>
<evidence type="ECO:0000256" key="3">
    <source>
        <dbReference type="ARBA" id="ARBA00022448"/>
    </source>
</evidence>
<dbReference type="FunFam" id="1.10.3370.10:FF:000001">
    <property type="entry name" value="Preprotein translocase subunit SecY"/>
    <property type="match status" value="1"/>
</dbReference>
<dbReference type="GO" id="GO:0006605">
    <property type="term" value="P:protein targeting"/>
    <property type="evidence" value="ECO:0007669"/>
    <property type="project" value="UniProtKB-UniRule"/>
</dbReference>
<dbReference type="AlphaFoldDB" id="A0A399FWA4"/>
<evidence type="ECO:0000256" key="8">
    <source>
        <dbReference type="ARBA" id="ARBA00023136"/>
    </source>
</evidence>
<protein>
    <recommendedName>
        <fullName evidence="9 10">Protein translocase subunit SecY</fullName>
    </recommendedName>
</protein>
<proteinExistence type="inferred from homology"/>
<reference evidence="12 13" key="1">
    <citation type="submission" date="2018-08" db="EMBL/GenBank/DDBJ databases">
        <title>Draft genome of candidate division NPL-UPA2 bacterium Unc8 that adapted to ultra-basic serpentinizing groundwater.</title>
        <authorList>
            <person name="Ishii S."/>
            <person name="Suzuki S."/>
            <person name="Nealson K.H."/>
        </authorList>
    </citation>
    <scope>NUCLEOTIDE SEQUENCE [LARGE SCALE GENOMIC DNA]</scope>
    <source>
        <strain evidence="12">Unc8</strain>
    </source>
</reference>
<feature type="transmembrane region" description="Helical" evidence="10">
    <location>
        <begin position="351"/>
        <end position="376"/>
    </location>
</feature>
<comment type="similarity">
    <text evidence="2 10 11">Belongs to the SecY/SEC61-alpha family.</text>
</comment>
<name>A0A399FWA4_UNCN2</name>
<dbReference type="PANTHER" id="PTHR10906">
    <property type="entry name" value="SECY/SEC61-ALPHA FAMILY MEMBER"/>
    <property type="match status" value="1"/>
</dbReference>
<gene>
    <name evidence="10 12" type="primary">secY</name>
    <name evidence="12" type="ORF">B9J77_03105</name>
</gene>
<feature type="transmembrane region" description="Helical" evidence="10">
    <location>
        <begin position="71"/>
        <end position="97"/>
    </location>
</feature>
<keyword evidence="10" id="KW-1003">Cell membrane</keyword>
<dbReference type="Pfam" id="PF00344">
    <property type="entry name" value="SecY"/>
    <property type="match status" value="1"/>
</dbReference>
<evidence type="ECO:0000313" key="13">
    <source>
        <dbReference type="Proteomes" id="UP000266287"/>
    </source>
</evidence>
<organism evidence="12 13">
    <name type="scientific">candidate division NPL-UPA2 bacterium Unc8</name>
    <dbReference type="NCBI Taxonomy" id="1980939"/>
    <lineage>
        <taxon>Bacteria</taxon>
    </lineage>
</organism>
<comment type="subcellular location">
    <subcellularLocation>
        <location evidence="10">Cell membrane</location>
        <topology evidence="10">Multi-pass membrane protein</topology>
    </subcellularLocation>
    <subcellularLocation>
        <location evidence="1">Membrane</location>
        <topology evidence="1">Multi-pass membrane protein</topology>
    </subcellularLocation>
</comment>
<dbReference type="Gene3D" id="1.10.3370.10">
    <property type="entry name" value="SecY subunit domain"/>
    <property type="match status" value="1"/>
</dbReference>
<feature type="transmembrane region" description="Helical" evidence="10">
    <location>
        <begin position="178"/>
        <end position="202"/>
    </location>
</feature>
<dbReference type="GO" id="GO:0005886">
    <property type="term" value="C:plasma membrane"/>
    <property type="evidence" value="ECO:0007669"/>
    <property type="project" value="UniProtKB-SubCell"/>
</dbReference>
<keyword evidence="8 10" id="KW-0472">Membrane</keyword>
<feature type="transmembrane region" description="Helical" evidence="10">
    <location>
        <begin position="382"/>
        <end position="407"/>
    </location>
</feature>
<dbReference type="InterPro" id="IPR023201">
    <property type="entry name" value="SecY_dom_sf"/>
</dbReference>
<evidence type="ECO:0000256" key="1">
    <source>
        <dbReference type="ARBA" id="ARBA00004141"/>
    </source>
</evidence>
<evidence type="ECO:0000256" key="11">
    <source>
        <dbReference type="RuleBase" id="RU004349"/>
    </source>
</evidence>
<feature type="transmembrane region" description="Helical" evidence="10">
    <location>
        <begin position="117"/>
        <end position="134"/>
    </location>
</feature>
<dbReference type="SUPFAM" id="SSF103491">
    <property type="entry name" value="Preprotein translocase SecY subunit"/>
    <property type="match status" value="1"/>
</dbReference>
<keyword evidence="6 10" id="KW-1133">Transmembrane helix</keyword>
<keyword evidence="5 10" id="KW-0653">Protein transport</keyword>